<dbReference type="AlphaFoldDB" id="K0J078"/>
<keyword evidence="6" id="KW-0067">ATP-binding</keyword>
<dbReference type="GO" id="GO:0006450">
    <property type="term" value="P:regulation of translational fidelity"/>
    <property type="evidence" value="ECO:0007669"/>
    <property type="project" value="InterPro"/>
</dbReference>
<name>K0J078_AMPXN</name>
<dbReference type="InterPro" id="IPR003837">
    <property type="entry name" value="GatC"/>
</dbReference>
<evidence type="ECO:0000256" key="3">
    <source>
        <dbReference type="ARBA" id="ARBA00024799"/>
    </source>
</evidence>
<dbReference type="GO" id="GO:0050566">
    <property type="term" value="F:asparaginyl-tRNA synthase (glutamine-hydrolyzing) activity"/>
    <property type="evidence" value="ECO:0007669"/>
    <property type="project" value="RHEA"/>
</dbReference>
<dbReference type="OrthoDB" id="9813938at2"/>
<dbReference type="PANTHER" id="PTHR15004">
    <property type="entry name" value="GLUTAMYL-TRNA(GLN) AMIDOTRANSFERASE SUBUNIT C, MITOCHONDRIAL"/>
    <property type="match status" value="1"/>
</dbReference>
<dbReference type="PANTHER" id="PTHR15004:SF0">
    <property type="entry name" value="GLUTAMYL-TRNA(GLN) AMIDOTRANSFERASE SUBUNIT C, MITOCHONDRIAL"/>
    <property type="match status" value="1"/>
</dbReference>
<sequence length="96" mass="11011">MAKVTKEQVKQIADTARLDISDEEADVFAQRLSEMLGYADVLKELDTEGIEPLYQVHDHTNVFRKDEPREWITQEEALKNAAVHKDGQFQVPSILE</sequence>
<dbReference type="Pfam" id="PF02686">
    <property type="entry name" value="GatC"/>
    <property type="match status" value="1"/>
</dbReference>
<dbReference type="GO" id="GO:0005524">
    <property type="term" value="F:ATP binding"/>
    <property type="evidence" value="ECO:0007669"/>
    <property type="project" value="UniProtKB-KW"/>
</dbReference>
<reference evidence="7 8" key="1">
    <citation type="submission" date="2011-01" db="EMBL/GenBank/DDBJ databases">
        <title>Whole genome sequence of Amphibacillus xylinus NBRC 15112.</title>
        <authorList>
            <person name="Nakazawa H."/>
            <person name="Katano Y."/>
            <person name="Nakamura S."/>
            <person name="Sasagawa M."/>
            <person name="Fukada J."/>
            <person name="Arai T."/>
            <person name="Sasakura N."/>
            <person name="Mochizuki D."/>
            <person name="Hosoyama A."/>
            <person name="Harada K."/>
            <person name="Horikawa H."/>
            <person name="Kato Y."/>
            <person name="Harada T."/>
            <person name="Sasaki K."/>
            <person name="Sekiguchi M."/>
            <person name="Hodoyama M."/>
            <person name="Nishiko R."/>
            <person name="Narita H."/>
            <person name="Hanamaki A."/>
            <person name="Hata C."/>
            <person name="Konno Y."/>
            <person name="Niimura Y."/>
            <person name="Yamazaki S."/>
            <person name="Fujita N."/>
        </authorList>
    </citation>
    <scope>NUCLEOTIDE SEQUENCE [LARGE SCALE GENOMIC DNA]</scope>
    <source>
        <strain evidence="8">ATCC 51415 / DSM 6626 / JCM 7361 / LMG 17667 / NBRC 15112 / Ep01</strain>
    </source>
</reference>
<dbReference type="HAMAP" id="MF_00122">
    <property type="entry name" value="GatC"/>
    <property type="match status" value="1"/>
</dbReference>
<dbReference type="SUPFAM" id="SSF141000">
    <property type="entry name" value="Glu-tRNAGln amidotransferase C subunit"/>
    <property type="match status" value="1"/>
</dbReference>
<dbReference type="EC" id="6.3.5.-" evidence="6"/>
<dbReference type="GO" id="GO:0050567">
    <property type="term" value="F:glutaminyl-tRNA synthase (glutamine-hydrolyzing) activity"/>
    <property type="evidence" value="ECO:0007669"/>
    <property type="project" value="UniProtKB-UniRule"/>
</dbReference>
<dbReference type="eggNOG" id="COG0721">
    <property type="taxonomic scope" value="Bacteria"/>
</dbReference>
<evidence type="ECO:0000313" key="7">
    <source>
        <dbReference type="EMBL" id="BAM46582.1"/>
    </source>
</evidence>
<keyword evidence="6" id="KW-0648">Protein biosynthesis</keyword>
<dbReference type="Proteomes" id="UP000006294">
    <property type="component" value="Chromosome"/>
</dbReference>
<dbReference type="GO" id="GO:0016740">
    <property type="term" value="F:transferase activity"/>
    <property type="evidence" value="ECO:0007669"/>
    <property type="project" value="UniProtKB-KW"/>
</dbReference>
<comment type="similarity">
    <text evidence="1 6">Belongs to the GatC family.</text>
</comment>
<evidence type="ECO:0000256" key="2">
    <source>
        <dbReference type="ARBA" id="ARBA00011123"/>
    </source>
</evidence>
<evidence type="ECO:0000256" key="5">
    <source>
        <dbReference type="ARBA" id="ARBA00047913"/>
    </source>
</evidence>
<evidence type="ECO:0000256" key="1">
    <source>
        <dbReference type="ARBA" id="ARBA00010757"/>
    </source>
</evidence>
<dbReference type="NCBIfam" id="TIGR00135">
    <property type="entry name" value="gatC"/>
    <property type="match status" value="1"/>
</dbReference>
<keyword evidence="8" id="KW-1185">Reference proteome</keyword>
<comment type="subunit">
    <text evidence="2 6">Heterotrimer of A, B and C subunits.</text>
</comment>
<dbReference type="GO" id="GO:0070681">
    <property type="term" value="P:glutaminyl-tRNAGln biosynthesis via transamidation"/>
    <property type="evidence" value="ECO:0007669"/>
    <property type="project" value="TreeGrafter"/>
</dbReference>
<proteinExistence type="inferred from homology"/>
<evidence type="ECO:0000256" key="6">
    <source>
        <dbReference type="HAMAP-Rule" id="MF_00122"/>
    </source>
</evidence>
<dbReference type="InterPro" id="IPR036113">
    <property type="entry name" value="Asp/Glu-ADT_sf_sub_c"/>
</dbReference>
<dbReference type="RefSeq" id="WP_015009188.1">
    <property type="nucleotide sequence ID" value="NC_018704.1"/>
</dbReference>
<gene>
    <name evidence="6 7" type="primary">gatC</name>
    <name evidence="7" type="ordered locus">AXY_04500</name>
</gene>
<dbReference type="EMBL" id="AP012050">
    <property type="protein sequence ID" value="BAM46582.1"/>
    <property type="molecule type" value="Genomic_DNA"/>
</dbReference>
<organism evidence="7 8">
    <name type="scientific">Amphibacillus xylanus (strain ATCC 51415 / DSM 6626 / JCM 7361 / LMG 17667 / NBRC 15112 / Ep01)</name>
    <dbReference type="NCBI Taxonomy" id="698758"/>
    <lineage>
        <taxon>Bacteria</taxon>
        <taxon>Bacillati</taxon>
        <taxon>Bacillota</taxon>
        <taxon>Bacilli</taxon>
        <taxon>Bacillales</taxon>
        <taxon>Bacillaceae</taxon>
        <taxon>Amphibacillus</taxon>
    </lineage>
</organism>
<comment type="catalytic activity">
    <reaction evidence="5 6">
        <text>L-glutamyl-tRNA(Gln) + L-glutamine + ATP + H2O = L-glutaminyl-tRNA(Gln) + L-glutamate + ADP + phosphate + H(+)</text>
        <dbReference type="Rhea" id="RHEA:17521"/>
        <dbReference type="Rhea" id="RHEA-COMP:9681"/>
        <dbReference type="Rhea" id="RHEA-COMP:9684"/>
        <dbReference type="ChEBI" id="CHEBI:15377"/>
        <dbReference type="ChEBI" id="CHEBI:15378"/>
        <dbReference type="ChEBI" id="CHEBI:29985"/>
        <dbReference type="ChEBI" id="CHEBI:30616"/>
        <dbReference type="ChEBI" id="CHEBI:43474"/>
        <dbReference type="ChEBI" id="CHEBI:58359"/>
        <dbReference type="ChEBI" id="CHEBI:78520"/>
        <dbReference type="ChEBI" id="CHEBI:78521"/>
        <dbReference type="ChEBI" id="CHEBI:456216"/>
    </reaction>
</comment>
<dbReference type="Gene3D" id="1.10.20.60">
    <property type="entry name" value="Glu-tRNAGln amidotransferase C subunit, N-terminal domain"/>
    <property type="match status" value="1"/>
</dbReference>
<evidence type="ECO:0000313" key="8">
    <source>
        <dbReference type="Proteomes" id="UP000006294"/>
    </source>
</evidence>
<dbReference type="GO" id="GO:0006412">
    <property type="term" value="P:translation"/>
    <property type="evidence" value="ECO:0007669"/>
    <property type="project" value="UniProtKB-UniRule"/>
</dbReference>
<comment type="function">
    <text evidence="3 6">Allows the formation of correctly charged Asn-tRNA(Asn) or Gln-tRNA(Gln) through the transamidation of misacylated Asp-tRNA(Asn) or Glu-tRNA(Gln) in organisms which lack either or both of asparaginyl-tRNA or glutaminyl-tRNA synthetases. The reaction takes place in the presence of glutamine and ATP through an activated phospho-Asp-tRNA(Asn) or phospho-Glu-tRNA(Gln).</text>
</comment>
<dbReference type="STRING" id="698758.AXY_04500"/>
<keyword evidence="7" id="KW-0808">Transferase</keyword>
<keyword evidence="6" id="KW-0547">Nucleotide-binding</keyword>
<evidence type="ECO:0000256" key="4">
    <source>
        <dbReference type="ARBA" id="ARBA00047380"/>
    </source>
</evidence>
<dbReference type="KEGG" id="axl:AXY_04500"/>
<comment type="catalytic activity">
    <reaction evidence="4 6">
        <text>L-aspartyl-tRNA(Asn) + L-glutamine + ATP + H2O = L-asparaginyl-tRNA(Asn) + L-glutamate + ADP + phosphate + 2 H(+)</text>
        <dbReference type="Rhea" id="RHEA:14513"/>
        <dbReference type="Rhea" id="RHEA-COMP:9674"/>
        <dbReference type="Rhea" id="RHEA-COMP:9677"/>
        <dbReference type="ChEBI" id="CHEBI:15377"/>
        <dbReference type="ChEBI" id="CHEBI:15378"/>
        <dbReference type="ChEBI" id="CHEBI:29985"/>
        <dbReference type="ChEBI" id="CHEBI:30616"/>
        <dbReference type="ChEBI" id="CHEBI:43474"/>
        <dbReference type="ChEBI" id="CHEBI:58359"/>
        <dbReference type="ChEBI" id="CHEBI:78515"/>
        <dbReference type="ChEBI" id="CHEBI:78516"/>
        <dbReference type="ChEBI" id="CHEBI:456216"/>
    </reaction>
</comment>
<accession>K0J078</accession>
<keyword evidence="6 7" id="KW-0436">Ligase</keyword>
<dbReference type="HOGENOM" id="CLU_105899_1_0_9"/>
<protein>
    <recommendedName>
        <fullName evidence="6">Aspartyl/glutamyl-tRNA(Asn/Gln) amidotransferase subunit C</fullName>
        <shortName evidence="6">Asp/Glu-ADT subunit C</shortName>
        <ecNumber evidence="6">6.3.5.-</ecNumber>
    </recommendedName>
</protein>